<keyword evidence="2" id="KW-1185">Reference proteome</keyword>
<evidence type="ECO:0000313" key="1">
    <source>
        <dbReference type="EMBL" id="KAK9100642.1"/>
    </source>
</evidence>
<dbReference type="AlphaFoldDB" id="A0AAP0EYR5"/>
<comment type="caution">
    <text evidence="1">The sequence shown here is derived from an EMBL/GenBank/DDBJ whole genome shotgun (WGS) entry which is preliminary data.</text>
</comment>
<sequence length="57" mass="6443">MRRIETAIDNYMVQRLDGTVNEFHGGQLITLHFEGAHYLISFGPLRADSEFQTGSMA</sequence>
<gene>
    <name evidence="1" type="ORF">Scep_024072</name>
</gene>
<dbReference type="EMBL" id="JBBNAG010000010">
    <property type="protein sequence ID" value="KAK9100642.1"/>
    <property type="molecule type" value="Genomic_DNA"/>
</dbReference>
<protein>
    <submittedName>
        <fullName evidence="1">Uncharacterized protein</fullName>
    </submittedName>
</protein>
<reference evidence="1 2" key="1">
    <citation type="submission" date="2024-01" db="EMBL/GenBank/DDBJ databases">
        <title>Genome assemblies of Stephania.</title>
        <authorList>
            <person name="Yang L."/>
        </authorList>
    </citation>
    <scope>NUCLEOTIDE SEQUENCE [LARGE SCALE GENOMIC DNA]</scope>
    <source>
        <strain evidence="1">JXDWG</strain>
        <tissue evidence="1">Leaf</tissue>
    </source>
</reference>
<proteinExistence type="predicted"/>
<organism evidence="1 2">
    <name type="scientific">Stephania cephalantha</name>
    <dbReference type="NCBI Taxonomy" id="152367"/>
    <lineage>
        <taxon>Eukaryota</taxon>
        <taxon>Viridiplantae</taxon>
        <taxon>Streptophyta</taxon>
        <taxon>Embryophyta</taxon>
        <taxon>Tracheophyta</taxon>
        <taxon>Spermatophyta</taxon>
        <taxon>Magnoliopsida</taxon>
        <taxon>Ranunculales</taxon>
        <taxon>Menispermaceae</taxon>
        <taxon>Menispermoideae</taxon>
        <taxon>Cissampelideae</taxon>
        <taxon>Stephania</taxon>
    </lineage>
</organism>
<accession>A0AAP0EYR5</accession>
<name>A0AAP0EYR5_9MAGN</name>
<dbReference type="Proteomes" id="UP001419268">
    <property type="component" value="Unassembled WGS sequence"/>
</dbReference>
<evidence type="ECO:0000313" key="2">
    <source>
        <dbReference type="Proteomes" id="UP001419268"/>
    </source>
</evidence>